<sequence length="202" mass="21967">MDPQTLSADLRAPSIPNKRLHARTAKFGSAAQVAFAMSDVPSPDIAQTKRGTYTHLASFIRPDAGKPKDRRGSTGLFMRRHAAGKHGLNAMQGEEGARWAEREADMDVEDAVWAWACEAESESELGGQGMSMEGLVGERREGGYGGLVERAVSSNHERLRKRLEGDGWEFVGGRYGEIEEVGVESEGSEVDEEFDVVVICGV</sequence>
<gene>
    <name evidence="1" type="ORF">BU16DRAFT_522777</name>
</gene>
<dbReference type="Proteomes" id="UP000799750">
    <property type="component" value="Unassembled WGS sequence"/>
</dbReference>
<name>A0A6A6RBX4_9PEZI</name>
<organism evidence="1 2">
    <name type="scientific">Lophium mytilinum</name>
    <dbReference type="NCBI Taxonomy" id="390894"/>
    <lineage>
        <taxon>Eukaryota</taxon>
        <taxon>Fungi</taxon>
        <taxon>Dikarya</taxon>
        <taxon>Ascomycota</taxon>
        <taxon>Pezizomycotina</taxon>
        <taxon>Dothideomycetes</taxon>
        <taxon>Pleosporomycetidae</taxon>
        <taxon>Mytilinidiales</taxon>
        <taxon>Mytilinidiaceae</taxon>
        <taxon>Lophium</taxon>
    </lineage>
</organism>
<keyword evidence="2" id="KW-1185">Reference proteome</keyword>
<reference evidence="1" key="1">
    <citation type="journal article" date="2020" name="Stud. Mycol.">
        <title>101 Dothideomycetes genomes: a test case for predicting lifestyles and emergence of pathogens.</title>
        <authorList>
            <person name="Haridas S."/>
            <person name="Albert R."/>
            <person name="Binder M."/>
            <person name="Bloem J."/>
            <person name="Labutti K."/>
            <person name="Salamov A."/>
            <person name="Andreopoulos B."/>
            <person name="Baker S."/>
            <person name="Barry K."/>
            <person name="Bills G."/>
            <person name="Bluhm B."/>
            <person name="Cannon C."/>
            <person name="Castanera R."/>
            <person name="Culley D."/>
            <person name="Daum C."/>
            <person name="Ezra D."/>
            <person name="Gonzalez J."/>
            <person name="Henrissat B."/>
            <person name="Kuo A."/>
            <person name="Liang C."/>
            <person name="Lipzen A."/>
            <person name="Lutzoni F."/>
            <person name="Magnuson J."/>
            <person name="Mondo S."/>
            <person name="Nolan M."/>
            <person name="Ohm R."/>
            <person name="Pangilinan J."/>
            <person name="Park H.-J."/>
            <person name="Ramirez L."/>
            <person name="Alfaro M."/>
            <person name="Sun H."/>
            <person name="Tritt A."/>
            <person name="Yoshinaga Y."/>
            <person name="Zwiers L.-H."/>
            <person name="Turgeon B."/>
            <person name="Goodwin S."/>
            <person name="Spatafora J."/>
            <person name="Crous P."/>
            <person name="Grigoriev I."/>
        </authorList>
    </citation>
    <scope>NUCLEOTIDE SEQUENCE</scope>
    <source>
        <strain evidence="1">CBS 269.34</strain>
    </source>
</reference>
<proteinExistence type="predicted"/>
<dbReference type="EMBL" id="MU004182">
    <property type="protein sequence ID" value="KAF2501892.1"/>
    <property type="molecule type" value="Genomic_DNA"/>
</dbReference>
<evidence type="ECO:0000313" key="1">
    <source>
        <dbReference type="EMBL" id="KAF2501892.1"/>
    </source>
</evidence>
<dbReference type="OrthoDB" id="3763456at2759"/>
<evidence type="ECO:0000313" key="2">
    <source>
        <dbReference type="Proteomes" id="UP000799750"/>
    </source>
</evidence>
<accession>A0A6A6RBX4</accession>
<dbReference type="AlphaFoldDB" id="A0A6A6RBX4"/>
<protein>
    <submittedName>
        <fullName evidence="1">Uncharacterized protein</fullName>
    </submittedName>
</protein>